<name>A0A2H3JN51_WOLCO</name>
<dbReference type="OrthoDB" id="2437251at2759"/>
<evidence type="ECO:0000256" key="1">
    <source>
        <dbReference type="SAM" id="MobiDB-lite"/>
    </source>
</evidence>
<dbReference type="EMBL" id="KB468135">
    <property type="protein sequence ID" value="PCH43321.1"/>
    <property type="molecule type" value="Genomic_DNA"/>
</dbReference>
<keyword evidence="3" id="KW-1185">Reference proteome</keyword>
<evidence type="ECO:0000313" key="3">
    <source>
        <dbReference type="Proteomes" id="UP000218811"/>
    </source>
</evidence>
<organism evidence="2 3">
    <name type="scientific">Wolfiporia cocos (strain MD-104)</name>
    <name type="common">Brown rot fungus</name>
    <dbReference type="NCBI Taxonomy" id="742152"/>
    <lineage>
        <taxon>Eukaryota</taxon>
        <taxon>Fungi</taxon>
        <taxon>Dikarya</taxon>
        <taxon>Basidiomycota</taxon>
        <taxon>Agaricomycotina</taxon>
        <taxon>Agaricomycetes</taxon>
        <taxon>Polyporales</taxon>
        <taxon>Phaeolaceae</taxon>
        <taxon>Wolfiporia</taxon>
    </lineage>
</organism>
<proteinExistence type="predicted"/>
<dbReference type="Proteomes" id="UP000218811">
    <property type="component" value="Unassembled WGS sequence"/>
</dbReference>
<gene>
    <name evidence="2" type="ORF">WOLCODRAFT_153370</name>
</gene>
<evidence type="ECO:0000313" key="2">
    <source>
        <dbReference type="EMBL" id="PCH43321.1"/>
    </source>
</evidence>
<reference evidence="2 3" key="1">
    <citation type="journal article" date="2012" name="Science">
        <title>The Paleozoic origin of enzymatic lignin decomposition reconstructed from 31 fungal genomes.</title>
        <authorList>
            <person name="Floudas D."/>
            <person name="Binder M."/>
            <person name="Riley R."/>
            <person name="Barry K."/>
            <person name="Blanchette R.A."/>
            <person name="Henrissat B."/>
            <person name="Martinez A.T."/>
            <person name="Otillar R."/>
            <person name="Spatafora J.W."/>
            <person name="Yadav J.S."/>
            <person name="Aerts A."/>
            <person name="Benoit I."/>
            <person name="Boyd A."/>
            <person name="Carlson A."/>
            <person name="Copeland A."/>
            <person name="Coutinho P.M."/>
            <person name="de Vries R.P."/>
            <person name="Ferreira P."/>
            <person name="Findley K."/>
            <person name="Foster B."/>
            <person name="Gaskell J."/>
            <person name="Glotzer D."/>
            <person name="Gorecki P."/>
            <person name="Heitman J."/>
            <person name="Hesse C."/>
            <person name="Hori C."/>
            <person name="Igarashi K."/>
            <person name="Jurgens J.A."/>
            <person name="Kallen N."/>
            <person name="Kersten P."/>
            <person name="Kohler A."/>
            <person name="Kuees U."/>
            <person name="Kumar T.K.A."/>
            <person name="Kuo A."/>
            <person name="LaButti K."/>
            <person name="Larrondo L.F."/>
            <person name="Lindquist E."/>
            <person name="Ling A."/>
            <person name="Lombard V."/>
            <person name="Lucas S."/>
            <person name="Lundell T."/>
            <person name="Martin R."/>
            <person name="McLaughlin D.J."/>
            <person name="Morgenstern I."/>
            <person name="Morin E."/>
            <person name="Murat C."/>
            <person name="Nagy L.G."/>
            <person name="Nolan M."/>
            <person name="Ohm R.A."/>
            <person name="Patyshakuliyeva A."/>
            <person name="Rokas A."/>
            <person name="Ruiz-Duenas F.J."/>
            <person name="Sabat G."/>
            <person name="Salamov A."/>
            <person name="Samejima M."/>
            <person name="Schmutz J."/>
            <person name="Slot J.C."/>
            <person name="St John F."/>
            <person name="Stenlid J."/>
            <person name="Sun H."/>
            <person name="Sun S."/>
            <person name="Syed K."/>
            <person name="Tsang A."/>
            <person name="Wiebenga A."/>
            <person name="Young D."/>
            <person name="Pisabarro A."/>
            <person name="Eastwood D.C."/>
            <person name="Martin F."/>
            <person name="Cullen D."/>
            <person name="Grigoriev I.V."/>
            <person name="Hibbett D.S."/>
        </authorList>
    </citation>
    <scope>NUCLEOTIDE SEQUENCE [LARGE SCALE GENOMIC DNA]</scope>
    <source>
        <strain evidence="2 3">MD-104</strain>
    </source>
</reference>
<sequence length="203" mass="22544">MPAYYDVDAACGEFSWIDQDFVPVAQHTAGQSQVAKYSPMMTALPQLRFRINGELQPVIPSTYRLTVHIPKRAIADDKLADIEVKYTSDKGPESDECTVTEESSNAEGSDLEEAANQIHTLDVIDDPARYDSNGEDDDIIAVAGDICSQVNHPDEDVEDVEDAPDWLFDDGEKKSPDQSYVFCPAPHRKALLHLFTKHFSNSP</sequence>
<accession>A0A2H3JN51</accession>
<feature type="region of interest" description="Disordered" evidence="1">
    <location>
        <begin position="89"/>
        <end position="108"/>
    </location>
</feature>
<protein>
    <submittedName>
        <fullName evidence="2">Uncharacterized protein</fullName>
    </submittedName>
</protein>
<dbReference type="AlphaFoldDB" id="A0A2H3JN51"/>